<reference evidence="2" key="1">
    <citation type="submission" date="2016-06" db="EMBL/GenBank/DDBJ databases">
        <authorList>
            <person name="Rodrigo-Torres Lidia"/>
            <person name="Arahal R.David."/>
        </authorList>
    </citation>
    <scope>NUCLEOTIDE SEQUENCE [LARGE SCALE GENOMIC DNA]</scope>
    <source>
        <strain evidence="2">CECT 7223</strain>
    </source>
</reference>
<dbReference type="EMBL" id="FLQP01000036">
    <property type="protein sequence ID" value="SBS65270.1"/>
    <property type="molecule type" value="Genomic_DNA"/>
</dbReference>
<evidence type="ECO:0000313" key="2">
    <source>
        <dbReference type="Proteomes" id="UP000092876"/>
    </source>
</evidence>
<accession>A0A1C3IV33</accession>
<organism evidence="1 2">
    <name type="scientific">Vibrio atlanticus</name>
    <dbReference type="NCBI Taxonomy" id="693153"/>
    <lineage>
        <taxon>Bacteria</taxon>
        <taxon>Pseudomonadati</taxon>
        <taxon>Pseudomonadota</taxon>
        <taxon>Gammaproteobacteria</taxon>
        <taxon>Vibrionales</taxon>
        <taxon>Vibrionaceae</taxon>
        <taxon>Vibrio</taxon>
    </lineage>
</organism>
<name>A0A1C3IV33_9VIBR</name>
<proteinExistence type="predicted"/>
<dbReference type="AlphaFoldDB" id="A0A1C3IV33"/>
<protein>
    <submittedName>
        <fullName evidence="1">Uncharacterized protein</fullName>
    </submittedName>
</protein>
<sequence>MIISKQMHDMNILNDASALLGCSTSKELYQKLRALIERHETVRVKTGINLVAAEGPMSLQGLCCVIKFKDRTTPFRVFLNQYDKFQAYLTQ</sequence>
<dbReference type="Proteomes" id="UP000092876">
    <property type="component" value="Unassembled WGS sequence"/>
</dbReference>
<gene>
    <name evidence="1" type="ORF">VAT7223_02602</name>
</gene>
<evidence type="ECO:0000313" key="1">
    <source>
        <dbReference type="EMBL" id="SBS65270.1"/>
    </source>
</evidence>